<dbReference type="InterPro" id="IPR001509">
    <property type="entry name" value="Epimerase_deHydtase"/>
</dbReference>
<comment type="caution">
    <text evidence="4">The sequence shown here is derived from an EMBL/GenBank/DDBJ whole genome shotgun (WGS) entry which is preliminary data.</text>
</comment>
<feature type="compositionally biased region" description="Low complexity" evidence="2">
    <location>
        <begin position="412"/>
        <end position="422"/>
    </location>
</feature>
<dbReference type="EMBL" id="JADXDR010000037">
    <property type="protein sequence ID" value="KAI7843560.1"/>
    <property type="molecule type" value="Genomic_DNA"/>
</dbReference>
<dbReference type="FunFam" id="3.40.50.720:FF:000085">
    <property type="entry name" value="Dihydroflavonol reductase"/>
    <property type="match status" value="1"/>
</dbReference>
<reference evidence="4" key="1">
    <citation type="submission" date="2020-11" db="EMBL/GenBank/DDBJ databases">
        <title>Chlorella ohadii genome sequencing and assembly.</title>
        <authorList>
            <person name="Murik O."/>
            <person name="Treves H."/>
            <person name="Kedem I."/>
            <person name="Shotland Y."/>
            <person name="Kaplan A."/>
        </authorList>
    </citation>
    <scope>NUCLEOTIDE SEQUENCE</scope>
    <source>
        <strain evidence="4">1</strain>
    </source>
</reference>
<accession>A0AAD5H7S9</accession>
<dbReference type="SUPFAM" id="SSF51735">
    <property type="entry name" value="NAD(P)-binding Rossmann-fold domains"/>
    <property type="match status" value="1"/>
</dbReference>
<name>A0AAD5H7S9_9CHLO</name>
<sequence>MERLLERRPLLPAERQAQPTTVCVTGAAGFIGSRIVARLLAAGHTVHATRRAAGDDAPTIAALQALPGGAERLCWFEANLTREGSFDAAVVGCKYVIHTAGVVDVSAPSSQGYERVIKPTLLGIANVLGAVNRALSVEKVILTSSMAAVSADFAEADKGHVYSERDWNLAFPRKTKDAYFAAKAVAEMQAWSIAGQQDRWRLVAICPATVYGPLLACSPGMGSTPALKKLMDGSFWPFVAPLGLGTVDIDDVAAAHCLAMVQPEAQGRYVLWERACLLTEVAAMLREEFPDYWVPPLSAPLWLSVPVLILSRTLNYRWIKRMWKRKAQVDSSRALKELGLGEFIPLRQTLKDLFNRLLELGILKRMPARSSRAKATAGTQPQQAPAQPTTASAATVQVGALPAGAAGQAVAGAAEATVEAATPGGGSNGKKAA</sequence>
<dbReference type="GO" id="GO:0016616">
    <property type="term" value="F:oxidoreductase activity, acting on the CH-OH group of donors, NAD or NADP as acceptor"/>
    <property type="evidence" value="ECO:0007669"/>
    <property type="project" value="TreeGrafter"/>
</dbReference>
<keyword evidence="1" id="KW-0560">Oxidoreductase</keyword>
<gene>
    <name evidence="4" type="ORF">COHA_002802</name>
</gene>
<feature type="region of interest" description="Disordered" evidence="2">
    <location>
        <begin position="371"/>
        <end position="393"/>
    </location>
</feature>
<feature type="domain" description="NAD-dependent epimerase/dehydratase" evidence="3">
    <location>
        <begin position="22"/>
        <end position="266"/>
    </location>
</feature>
<evidence type="ECO:0000256" key="2">
    <source>
        <dbReference type="SAM" id="MobiDB-lite"/>
    </source>
</evidence>
<feature type="compositionally biased region" description="Gly residues" evidence="2">
    <location>
        <begin position="423"/>
        <end position="433"/>
    </location>
</feature>
<dbReference type="Gene3D" id="3.40.50.720">
    <property type="entry name" value="NAD(P)-binding Rossmann-like Domain"/>
    <property type="match status" value="1"/>
</dbReference>
<dbReference type="InterPro" id="IPR036291">
    <property type="entry name" value="NAD(P)-bd_dom_sf"/>
</dbReference>
<dbReference type="PANTHER" id="PTHR10366:SF852">
    <property type="entry name" value="CINNAMOYL-COA REDUCTASE CAD2"/>
    <property type="match status" value="1"/>
</dbReference>
<dbReference type="AlphaFoldDB" id="A0AAD5H7S9"/>
<evidence type="ECO:0000313" key="5">
    <source>
        <dbReference type="Proteomes" id="UP001205105"/>
    </source>
</evidence>
<evidence type="ECO:0000256" key="1">
    <source>
        <dbReference type="ARBA" id="ARBA00023002"/>
    </source>
</evidence>
<evidence type="ECO:0000313" key="4">
    <source>
        <dbReference type="EMBL" id="KAI7843560.1"/>
    </source>
</evidence>
<organism evidence="4 5">
    <name type="scientific">Chlorella ohadii</name>
    <dbReference type="NCBI Taxonomy" id="2649997"/>
    <lineage>
        <taxon>Eukaryota</taxon>
        <taxon>Viridiplantae</taxon>
        <taxon>Chlorophyta</taxon>
        <taxon>core chlorophytes</taxon>
        <taxon>Trebouxiophyceae</taxon>
        <taxon>Chlorellales</taxon>
        <taxon>Chlorellaceae</taxon>
        <taxon>Chlorella clade</taxon>
        <taxon>Chlorella</taxon>
    </lineage>
</organism>
<feature type="compositionally biased region" description="Low complexity" evidence="2">
    <location>
        <begin position="373"/>
        <end position="393"/>
    </location>
</feature>
<dbReference type="PANTHER" id="PTHR10366">
    <property type="entry name" value="NAD DEPENDENT EPIMERASE/DEHYDRATASE"/>
    <property type="match status" value="1"/>
</dbReference>
<protein>
    <recommendedName>
        <fullName evidence="3">NAD-dependent epimerase/dehydratase domain-containing protein</fullName>
    </recommendedName>
</protein>
<dbReference type="Pfam" id="PF01370">
    <property type="entry name" value="Epimerase"/>
    <property type="match status" value="1"/>
</dbReference>
<feature type="region of interest" description="Disordered" evidence="2">
    <location>
        <begin position="412"/>
        <end position="433"/>
    </location>
</feature>
<dbReference type="Proteomes" id="UP001205105">
    <property type="component" value="Unassembled WGS sequence"/>
</dbReference>
<proteinExistence type="predicted"/>
<keyword evidence="5" id="KW-1185">Reference proteome</keyword>
<evidence type="ECO:0000259" key="3">
    <source>
        <dbReference type="Pfam" id="PF01370"/>
    </source>
</evidence>
<dbReference type="InterPro" id="IPR050425">
    <property type="entry name" value="NAD(P)_dehydrat-like"/>
</dbReference>